<dbReference type="GO" id="GO:0051536">
    <property type="term" value="F:iron-sulfur cluster binding"/>
    <property type="evidence" value="ECO:0007669"/>
    <property type="project" value="UniProtKB-KW"/>
</dbReference>
<keyword evidence="3" id="KW-0479">Metal-binding</keyword>
<keyword evidence="4" id="KW-0274">FAD</keyword>
<dbReference type="Gene3D" id="3.30.70.20">
    <property type="match status" value="1"/>
</dbReference>
<evidence type="ECO:0000256" key="1">
    <source>
        <dbReference type="ARBA" id="ARBA00001974"/>
    </source>
</evidence>
<dbReference type="AlphaFoldDB" id="A0A0F9P4Q2"/>
<dbReference type="PROSITE" id="PS51379">
    <property type="entry name" value="4FE4S_FER_2"/>
    <property type="match status" value="4"/>
</dbReference>
<evidence type="ECO:0000256" key="4">
    <source>
        <dbReference type="ARBA" id="ARBA00022827"/>
    </source>
</evidence>
<dbReference type="PROSITE" id="PS00198">
    <property type="entry name" value="4FE4S_FER_1"/>
    <property type="match status" value="3"/>
</dbReference>
<dbReference type="GO" id="GO:0046872">
    <property type="term" value="F:metal ion binding"/>
    <property type="evidence" value="ECO:0007669"/>
    <property type="project" value="UniProtKB-KW"/>
</dbReference>
<dbReference type="Pfam" id="PF13187">
    <property type="entry name" value="Fer4_9"/>
    <property type="match status" value="1"/>
</dbReference>
<gene>
    <name evidence="9" type="ORF">LCGC14_0888660</name>
</gene>
<keyword evidence="4" id="KW-0285">Flavoprotein</keyword>
<keyword evidence="6" id="KW-0408">Iron</keyword>
<dbReference type="EMBL" id="LAZR01002833">
    <property type="protein sequence ID" value="KKN25054.1"/>
    <property type="molecule type" value="Genomic_DNA"/>
</dbReference>
<dbReference type="InterPro" id="IPR017896">
    <property type="entry name" value="4Fe4S_Fe-S-bd"/>
</dbReference>
<dbReference type="Pfam" id="PF13183">
    <property type="entry name" value="Fer4_8"/>
    <property type="match status" value="1"/>
</dbReference>
<reference evidence="9" key="1">
    <citation type="journal article" date="2015" name="Nature">
        <title>Complex archaea that bridge the gap between prokaryotes and eukaryotes.</title>
        <authorList>
            <person name="Spang A."/>
            <person name="Saw J.H."/>
            <person name="Jorgensen S.L."/>
            <person name="Zaremba-Niedzwiedzka K."/>
            <person name="Martijn J."/>
            <person name="Lind A.E."/>
            <person name="van Eijk R."/>
            <person name="Schleper C."/>
            <person name="Guy L."/>
            <person name="Ettema T.J."/>
        </authorList>
    </citation>
    <scope>NUCLEOTIDE SEQUENCE</scope>
</reference>
<feature type="domain" description="4Fe-4S ferredoxin-type" evidence="8">
    <location>
        <begin position="34"/>
        <end position="64"/>
    </location>
</feature>
<name>A0A0F9P4Q2_9ZZZZ</name>
<evidence type="ECO:0000256" key="7">
    <source>
        <dbReference type="ARBA" id="ARBA00023014"/>
    </source>
</evidence>
<dbReference type="Gene3D" id="3.30.70.3270">
    <property type="match status" value="1"/>
</dbReference>
<keyword evidence="5" id="KW-0560">Oxidoreductase</keyword>
<dbReference type="InterPro" id="IPR017900">
    <property type="entry name" value="4Fe4S_Fe_S_CS"/>
</dbReference>
<accession>A0A0F9P4Q2</accession>
<organism evidence="9">
    <name type="scientific">marine sediment metagenome</name>
    <dbReference type="NCBI Taxonomy" id="412755"/>
    <lineage>
        <taxon>unclassified sequences</taxon>
        <taxon>metagenomes</taxon>
        <taxon>ecological metagenomes</taxon>
    </lineage>
</organism>
<evidence type="ECO:0000256" key="5">
    <source>
        <dbReference type="ARBA" id="ARBA00023002"/>
    </source>
</evidence>
<comment type="cofactor">
    <cofactor evidence="1">
        <name>FAD</name>
        <dbReference type="ChEBI" id="CHEBI:57692"/>
    </cofactor>
</comment>
<comment type="caution">
    <text evidence="9">The sequence shown here is derived from an EMBL/GenBank/DDBJ whole genome shotgun (WGS) entry which is preliminary data.</text>
</comment>
<feature type="domain" description="4Fe-4S ferredoxin-type" evidence="8">
    <location>
        <begin position="82"/>
        <end position="111"/>
    </location>
</feature>
<evidence type="ECO:0000256" key="2">
    <source>
        <dbReference type="ARBA" id="ARBA00006561"/>
    </source>
</evidence>
<dbReference type="PANTHER" id="PTHR43498">
    <property type="entry name" value="FERREDOXIN:COB-COM HETERODISULFIDE REDUCTASE SUBUNIT A"/>
    <property type="match status" value="1"/>
</dbReference>
<sequence>MLETNRHPNIEILSYSEVINVDGYIGNFRVTVKRKPRFVIEKMCTGCGACAEVCPVFTPNYFDENLSARRAIDIAFAQAVPAIYDIDRETCVECFACIDVCEEEAIDFSQQEEIIELDIGTITVATGWDLYKGDDYGYGIYDNVLNQIELERILAPNGPTYGHLKRPSDGKRPTKILFINCVGSRDVSKNAYCSVICCNLSLKNSKLIKAEYPDSQIVCTYIDMRCAGKDYEEYYRRSREAGVIFAKGLVGDIREDPLTKNLIVQFEPVGTDSLVEMEVHMVILSPASLPSKGTREIARILNMEKSPDGFLKEYHARLDPISTKVPGIYICGSAQGQKEIDKAVSQGRGAASAAGIPMGRGEYVMELIRAKPSDERCAKCFKCIEACPYSAISINENGNLVVDLILCRGCGTCAATCPSKAIELTYYRDDQYSVLLDELLPTLE</sequence>
<evidence type="ECO:0000256" key="6">
    <source>
        <dbReference type="ARBA" id="ARBA00023004"/>
    </source>
</evidence>
<evidence type="ECO:0000256" key="3">
    <source>
        <dbReference type="ARBA" id="ARBA00022723"/>
    </source>
</evidence>
<feature type="domain" description="4Fe-4S ferredoxin-type" evidence="8">
    <location>
        <begin position="398"/>
        <end position="427"/>
    </location>
</feature>
<dbReference type="PANTHER" id="PTHR43498:SF1">
    <property type="entry name" value="COB--COM HETERODISULFIDE REDUCTASE IRON-SULFUR SUBUNIT A"/>
    <property type="match status" value="1"/>
</dbReference>
<proteinExistence type="inferred from homology"/>
<protein>
    <recommendedName>
        <fullName evidence="8">4Fe-4S ferredoxin-type domain-containing protein</fullName>
    </recommendedName>
</protein>
<dbReference type="InterPro" id="IPR039650">
    <property type="entry name" value="HdrA-like"/>
</dbReference>
<feature type="domain" description="4Fe-4S ferredoxin-type" evidence="8">
    <location>
        <begin position="368"/>
        <end position="397"/>
    </location>
</feature>
<evidence type="ECO:0000259" key="8">
    <source>
        <dbReference type="PROSITE" id="PS51379"/>
    </source>
</evidence>
<comment type="similarity">
    <text evidence="2">Belongs to the HdrA family.</text>
</comment>
<dbReference type="GO" id="GO:0016491">
    <property type="term" value="F:oxidoreductase activity"/>
    <property type="evidence" value="ECO:0007669"/>
    <property type="project" value="UniProtKB-KW"/>
</dbReference>
<evidence type="ECO:0000313" key="9">
    <source>
        <dbReference type="EMBL" id="KKN25054.1"/>
    </source>
</evidence>
<dbReference type="SUPFAM" id="SSF54862">
    <property type="entry name" value="4Fe-4S ferredoxins"/>
    <property type="match status" value="2"/>
</dbReference>
<keyword evidence="7" id="KW-0411">Iron-sulfur</keyword>